<keyword evidence="3 6" id="KW-0238">DNA-binding</keyword>
<dbReference type="PANTHER" id="PTHR30346:SF28">
    <property type="entry name" value="HTH-TYPE TRANSCRIPTIONAL REGULATOR CYNR"/>
    <property type="match status" value="1"/>
</dbReference>
<comment type="caution">
    <text evidence="6">The sequence shown here is derived from an EMBL/GenBank/DDBJ whole genome shotgun (WGS) entry which is preliminary data.</text>
</comment>
<dbReference type="SUPFAM" id="SSF46785">
    <property type="entry name" value="Winged helix' DNA-binding domain"/>
    <property type="match status" value="1"/>
</dbReference>
<evidence type="ECO:0000256" key="4">
    <source>
        <dbReference type="ARBA" id="ARBA00023163"/>
    </source>
</evidence>
<dbReference type="Gene3D" id="1.10.10.10">
    <property type="entry name" value="Winged helix-like DNA-binding domain superfamily/Winged helix DNA-binding domain"/>
    <property type="match status" value="1"/>
</dbReference>
<dbReference type="Pfam" id="PF00126">
    <property type="entry name" value="HTH_1"/>
    <property type="match status" value="1"/>
</dbReference>
<feature type="domain" description="HTH lysR-type" evidence="5">
    <location>
        <begin position="1"/>
        <end position="58"/>
    </location>
</feature>
<dbReference type="Pfam" id="PF03466">
    <property type="entry name" value="LysR_substrate"/>
    <property type="match status" value="1"/>
</dbReference>
<dbReference type="Proteomes" id="UP000620262">
    <property type="component" value="Unassembled WGS sequence"/>
</dbReference>
<dbReference type="EMBL" id="JADBEC010000001">
    <property type="protein sequence ID" value="MBE1505563.1"/>
    <property type="molecule type" value="Genomic_DNA"/>
</dbReference>
<proteinExistence type="inferred from homology"/>
<dbReference type="InterPro" id="IPR036388">
    <property type="entry name" value="WH-like_DNA-bd_sf"/>
</dbReference>
<accession>A0ABR9IQS9</accession>
<dbReference type="SUPFAM" id="SSF53850">
    <property type="entry name" value="Periplasmic binding protein-like II"/>
    <property type="match status" value="1"/>
</dbReference>
<gene>
    <name evidence="6" type="ORF">H4W29_002744</name>
</gene>
<dbReference type="InterPro" id="IPR036390">
    <property type="entry name" value="WH_DNA-bd_sf"/>
</dbReference>
<dbReference type="Gene3D" id="3.40.190.10">
    <property type="entry name" value="Periplasmic binding protein-like II"/>
    <property type="match status" value="2"/>
</dbReference>
<dbReference type="RefSeq" id="WP_192729401.1">
    <property type="nucleotide sequence ID" value="NZ_BAAAVL010000009.1"/>
</dbReference>
<evidence type="ECO:0000256" key="1">
    <source>
        <dbReference type="ARBA" id="ARBA00009437"/>
    </source>
</evidence>
<reference evidence="6 7" key="1">
    <citation type="submission" date="2020-10" db="EMBL/GenBank/DDBJ databases">
        <title>Sequencing the genomes of 1000 actinobacteria strains.</title>
        <authorList>
            <person name="Klenk H.-P."/>
        </authorList>
    </citation>
    <scope>NUCLEOTIDE SEQUENCE [LARGE SCALE GENOMIC DNA]</scope>
    <source>
        <strain evidence="6 7">DSM 7307</strain>
    </source>
</reference>
<comment type="similarity">
    <text evidence="1">Belongs to the LysR transcriptional regulatory family.</text>
</comment>
<dbReference type="PROSITE" id="PS50931">
    <property type="entry name" value="HTH_LYSR"/>
    <property type="match status" value="1"/>
</dbReference>
<organism evidence="6 7">
    <name type="scientific">Rhizobium viscosum</name>
    <name type="common">Arthrobacter viscosus</name>
    <dbReference type="NCBI Taxonomy" id="1673"/>
    <lineage>
        <taxon>Bacteria</taxon>
        <taxon>Pseudomonadati</taxon>
        <taxon>Pseudomonadota</taxon>
        <taxon>Alphaproteobacteria</taxon>
        <taxon>Hyphomicrobiales</taxon>
        <taxon>Rhizobiaceae</taxon>
        <taxon>Rhizobium/Agrobacterium group</taxon>
        <taxon>Rhizobium</taxon>
    </lineage>
</organism>
<keyword evidence="2" id="KW-0805">Transcription regulation</keyword>
<evidence type="ECO:0000259" key="5">
    <source>
        <dbReference type="PROSITE" id="PS50931"/>
    </source>
</evidence>
<name>A0ABR9IQS9_RHIVS</name>
<dbReference type="GO" id="GO:0003677">
    <property type="term" value="F:DNA binding"/>
    <property type="evidence" value="ECO:0007669"/>
    <property type="project" value="UniProtKB-KW"/>
</dbReference>
<sequence>METRFLDTFLLVAELGSLAEASRRLGITPAAVAQRMQALEDDVGVPLLTRVGRRVRPTDTGHAIIEKSRRILAEVRDLRSLANADLPSGELRLGAITTALTGLLPSALHEVFASMPLVELFLLPGPSTDLYQRLIDRNIDAAIIVKPPFSIPKTLEWELLRAERLVLVAPADCRGENPHALLKTRPFIRYDRNNWGGRLADEYLQRQGLKPAERLELDSLEAISVMVANGLGVSLVPDWARPWPEGLNLAVLELPVPFPPREVGMLWPRSSPSRRLTGIVLDALKRSQTAIRP</sequence>
<evidence type="ECO:0000313" key="6">
    <source>
        <dbReference type="EMBL" id="MBE1505563.1"/>
    </source>
</evidence>
<dbReference type="InterPro" id="IPR005119">
    <property type="entry name" value="LysR_subst-bd"/>
</dbReference>
<keyword evidence="7" id="KW-1185">Reference proteome</keyword>
<dbReference type="PANTHER" id="PTHR30346">
    <property type="entry name" value="TRANSCRIPTIONAL DUAL REGULATOR HCAR-RELATED"/>
    <property type="match status" value="1"/>
</dbReference>
<dbReference type="InterPro" id="IPR000847">
    <property type="entry name" value="LysR_HTH_N"/>
</dbReference>
<evidence type="ECO:0000313" key="7">
    <source>
        <dbReference type="Proteomes" id="UP000620262"/>
    </source>
</evidence>
<dbReference type="CDD" id="cd08427">
    <property type="entry name" value="PBP2_LTTR_like_2"/>
    <property type="match status" value="1"/>
</dbReference>
<protein>
    <submittedName>
        <fullName evidence="6">DNA-binding transcriptional LysR family regulator</fullName>
    </submittedName>
</protein>
<evidence type="ECO:0000256" key="3">
    <source>
        <dbReference type="ARBA" id="ARBA00023125"/>
    </source>
</evidence>
<keyword evidence="4" id="KW-0804">Transcription</keyword>
<evidence type="ECO:0000256" key="2">
    <source>
        <dbReference type="ARBA" id="ARBA00023015"/>
    </source>
</evidence>